<dbReference type="OrthoDB" id="4851317at2759"/>
<keyword evidence="2" id="KW-1185">Reference proteome</keyword>
<protein>
    <submittedName>
        <fullName evidence="1">Uncharacterized protein</fullName>
    </submittedName>
</protein>
<dbReference type="EMBL" id="MPGH01000089">
    <property type="protein sequence ID" value="OLN87685.1"/>
    <property type="molecule type" value="Genomic_DNA"/>
</dbReference>
<dbReference type="Proteomes" id="UP000186583">
    <property type="component" value="Unassembled WGS sequence"/>
</dbReference>
<dbReference type="AlphaFoldDB" id="A0A1Q8RTM2"/>
<sequence>MASQATYLRHMSPETHIDLSSTISRTVSRRNLIQNIIRVHAGAVTVASYQSSVEEHEPEYLPYPATKLIIAQYWHCSRNPPFWGWLIVGTFYDQHNNIVWSTEIFAFQRDTRGDRRDSQSTASLALNITSPSLSDQFSRSLNFPQESVQPDLSTYLPPAQNLWDPIIAGSVPGNWLTEYDPRLGNWVNTWHPNYRFN</sequence>
<accession>A0A1Q8RTM2</accession>
<name>A0A1Q8RTM2_9PEZI</name>
<organism evidence="1 2">
    <name type="scientific">Colletotrichum chlorophyti</name>
    <dbReference type="NCBI Taxonomy" id="708187"/>
    <lineage>
        <taxon>Eukaryota</taxon>
        <taxon>Fungi</taxon>
        <taxon>Dikarya</taxon>
        <taxon>Ascomycota</taxon>
        <taxon>Pezizomycotina</taxon>
        <taxon>Sordariomycetes</taxon>
        <taxon>Hypocreomycetidae</taxon>
        <taxon>Glomerellales</taxon>
        <taxon>Glomerellaceae</taxon>
        <taxon>Colletotrichum</taxon>
    </lineage>
</organism>
<gene>
    <name evidence="1" type="ORF">CCHL11_05634</name>
</gene>
<proteinExistence type="predicted"/>
<evidence type="ECO:0000313" key="2">
    <source>
        <dbReference type="Proteomes" id="UP000186583"/>
    </source>
</evidence>
<evidence type="ECO:0000313" key="1">
    <source>
        <dbReference type="EMBL" id="OLN87685.1"/>
    </source>
</evidence>
<reference evidence="1 2" key="1">
    <citation type="submission" date="2016-11" db="EMBL/GenBank/DDBJ databases">
        <title>Draft Genome Assembly of Colletotrichum chlorophyti a pathogen of herbaceous plants.</title>
        <authorList>
            <person name="Gan P."/>
            <person name="Narusaka M."/>
            <person name="Tsushima A."/>
            <person name="Narusaka Y."/>
            <person name="Takano Y."/>
            <person name="Shirasu K."/>
        </authorList>
    </citation>
    <scope>NUCLEOTIDE SEQUENCE [LARGE SCALE GENOMIC DNA]</scope>
    <source>
        <strain evidence="1 2">NTL11</strain>
    </source>
</reference>
<comment type="caution">
    <text evidence="1">The sequence shown here is derived from an EMBL/GenBank/DDBJ whole genome shotgun (WGS) entry which is preliminary data.</text>
</comment>